<dbReference type="PANTHER" id="PTHR43685:SF2">
    <property type="entry name" value="GLYCOSYLTRANSFERASE 2-LIKE DOMAIN-CONTAINING PROTEIN"/>
    <property type="match status" value="1"/>
</dbReference>
<accession>A0A250FNU6</accession>
<dbReference type="PANTHER" id="PTHR43685">
    <property type="entry name" value="GLYCOSYLTRANSFERASE"/>
    <property type="match status" value="1"/>
</dbReference>
<reference evidence="4" key="2">
    <citation type="submission" date="2017-06" db="EMBL/GenBank/DDBJ databases">
        <title>Capnocytophaga spp. assemblies.</title>
        <authorList>
            <person name="Gulvik C.A."/>
        </authorList>
    </citation>
    <scope>NUCLEOTIDE SEQUENCE [LARGE SCALE GENOMIC DNA]</scope>
    <source>
        <strain evidence="4">H1496</strain>
    </source>
</reference>
<dbReference type="EC" id="2.4.-.-" evidence="3"/>
<evidence type="ECO:0000313" key="4">
    <source>
        <dbReference type="Proteomes" id="UP000217250"/>
    </source>
</evidence>
<evidence type="ECO:0000259" key="1">
    <source>
        <dbReference type="Pfam" id="PF00535"/>
    </source>
</evidence>
<keyword evidence="3" id="KW-0328">Glycosyltransferase</keyword>
<dbReference type="SUPFAM" id="SSF53448">
    <property type="entry name" value="Nucleotide-diphospho-sugar transferases"/>
    <property type="match status" value="1"/>
</dbReference>
<feature type="domain" description="Glycosyltransferase 2-like" evidence="1">
    <location>
        <begin position="5"/>
        <end position="135"/>
    </location>
</feature>
<dbReference type="InterPro" id="IPR001173">
    <property type="entry name" value="Glyco_trans_2-like"/>
</dbReference>
<dbReference type="Proteomes" id="UP000217250">
    <property type="component" value="Chromosome"/>
</dbReference>
<gene>
    <name evidence="2" type="ORF">CGC50_00345</name>
    <name evidence="3" type="ORF">VJJ49_04465</name>
</gene>
<dbReference type="Gene3D" id="3.90.550.10">
    <property type="entry name" value="Spore Coat Polysaccharide Biosynthesis Protein SpsA, Chain A"/>
    <property type="match status" value="1"/>
</dbReference>
<dbReference type="OrthoDB" id="1142396at2"/>
<dbReference type="Pfam" id="PF00535">
    <property type="entry name" value="Glycos_transf_2"/>
    <property type="match status" value="1"/>
</dbReference>
<dbReference type="CDD" id="cd00761">
    <property type="entry name" value="Glyco_tranf_GTA_type"/>
    <property type="match status" value="1"/>
</dbReference>
<dbReference type="EMBL" id="JAYKBV010000005">
    <property type="protein sequence ID" value="MEB3039946.1"/>
    <property type="molecule type" value="Genomic_DNA"/>
</dbReference>
<keyword evidence="5" id="KW-1185">Reference proteome</keyword>
<evidence type="ECO:0000313" key="2">
    <source>
        <dbReference type="EMBL" id="ATA85738.1"/>
    </source>
</evidence>
<protein>
    <submittedName>
        <fullName evidence="2">Glycosyl transferase family 2</fullName>
    </submittedName>
    <submittedName>
        <fullName evidence="3">Glycosyltransferase family A protein</fullName>
        <ecNumber evidence="3">2.4.-.-</ecNumber>
    </submittedName>
</protein>
<dbReference type="InterPro" id="IPR029044">
    <property type="entry name" value="Nucleotide-diphossugar_trans"/>
</dbReference>
<dbReference type="GeneID" id="84807016"/>
<sequence>MRFGIVIPAHNEGDILALTLDSLLNQHYPAHQIIVVDDNSSDNTAKVLAAYCAKYPQVKQLYRSSSAHRLPGAKIVQAFYAGLPLLEQVEVICKFDADLIFPPDYLQKLHQYYTQHPKLGMCGGVCSIEKQGKWLREELTDKNHLRGALKSYRRECFEDISGLRQAMGWDTVDELLAQYYGWEVLVDNTLLVKHLRPTASRYNSQAQYMQGGMFYRLRYGMILSFLASAKLAYKKQSFHLFWDYIKGYFKAKKEKQDFLVTPEEGKWIRAYRWRNIKKKF</sequence>
<evidence type="ECO:0000313" key="5">
    <source>
        <dbReference type="Proteomes" id="UP001324270"/>
    </source>
</evidence>
<organism evidence="2 4">
    <name type="scientific">Capnocytophaga gingivalis</name>
    <dbReference type="NCBI Taxonomy" id="1017"/>
    <lineage>
        <taxon>Bacteria</taxon>
        <taxon>Pseudomonadati</taxon>
        <taxon>Bacteroidota</taxon>
        <taxon>Flavobacteriia</taxon>
        <taxon>Flavobacteriales</taxon>
        <taxon>Flavobacteriaceae</taxon>
        <taxon>Capnocytophaga</taxon>
    </lineage>
</organism>
<proteinExistence type="predicted"/>
<evidence type="ECO:0000313" key="3">
    <source>
        <dbReference type="EMBL" id="MEB3039946.1"/>
    </source>
</evidence>
<dbReference type="AlphaFoldDB" id="A0A250FNU6"/>
<dbReference type="InterPro" id="IPR050834">
    <property type="entry name" value="Glycosyltransf_2"/>
</dbReference>
<reference evidence="2" key="1">
    <citation type="journal article" date="2017" name="Genome Announc.">
        <title>Twelve Complete Reference Genomes of Clinical Isolates in the Capnocytophaga Genus.</title>
        <authorList>
            <person name="Villarma A."/>
            <person name="Gulvik C.A."/>
            <person name="Rowe L.A."/>
            <person name="Sheth M."/>
            <person name="Juieng P."/>
            <person name="Nicholson A.C."/>
            <person name="Loparev V.N."/>
            <person name="McQuiston J.R."/>
        </authorList>
    </citation>
    <scope>NUCLEOTIDE SEQUENCE</scope>
    <source>
        <strain evidence="2">H1496</strain>
    </source>
</reference>
<dbReference type="EMBL" id="CP022386">
    <property type="protein sequence ID" value="ATA85738.1"/>
    <property type="molecule type" value="Genomic_DNA"/>
</dbReference>
<dbReference type="RefSeq" id="WP_095909233.1">
    <property type="nucleotide sequence ID" value="NZ_CP022386.1"/>
</dbReference>
<dbReference type="KEGG" id="cgh:CGC50_00345"/>
<name>A0A250FNU6_9FLAO</name>
<keyword evidence="2" id="KW-0808">Transferase</keyword>
<dbReference type="GO" id="GO:0016757">
    <property type="term" value="F:glycosyltransferase activity"/>
    <property type="evidence" value="ECO:0007669"/>
    <property type="project" value="UniProtKB-KW"/>
</dbReference>
<dbReference type="Proteomes" id="UP001324270">
    <property type="component" value="Unassembled WGS sequence"/>
</dbReference>
<reference evidence="3 5" key="3">
    <citation type="submission" date="2023-12" db="EMBL/GenBank/DDBJ databases">
        <title>Genomic sequences of Capnocytophaga and Parvimonas strains.</title>
        <authorList>
            <person name="Watt R.M."/>
            <person name="Wang M."/>
            <person name="Yang T."/>
            <person name="Tong W.M."/>
        </authorList>
    </citation>
    <scope>NUCLEOTIDE SEQUENCE [LARGE SCALE GENOMIC DNA]</scope>
    <source>
        <strain evidence="3 5">CCUG 13156</strain>
    </source>
</reference>